<gene>
    <name evidence="2" type="primary">DpuGr52</name>
    <name evidence="2" type="ORF">DAPPUDRAFT_346900</name>
</gene>
<feature type="transmembrane region" description="Helical" evidence="1">
    <location>
        <begin position="37"/>
        <end position="59"/>
    </location>
</feature>
<name>E9FSL0_DAPPU</name>
<accession>E9FSL0</accession>
<organism evidence="2 3">
    <name type="scientific">Daphnia pulex</name>
    <name type="common">Water flea</name>
    <dbReference type="NCBI Taxonomy" id="6669"/>
    <lineage>
        <taxon>Eukaryota</taxon>
        <taxon>Metazoa</taxon>
        <taxon>Ecdysozoa</taxon>
        <taxon>Arthropoda</taxon>
        <taxon>Crustacea</taxon>
        <taxon>Branchiopoda</taxon>
        <taxon>Diplostraca</taxon>
        <taxon>Cladocera</taxon>
        <taxon>Anomopoda</taxon>
        <taxon>Daphniidae</taxon>
        <taxon>Daphnia</taxon>
    </lineage>
</organism>
<dbReference type="InParanoid" id="E9FSL0"/>
<evidence type="ECO:0008006" key="4">
    <source>
        <dbReference type="Google" id="ProtNLM"/>
    </source>
</evidence>
<keyword evidence="1" id="KW-0812">Transmembrane</keyword>
<dbReference type="EMBL" id="GL732524">
    <property type="protein sequence ID" value="EFX89222.1"/>
    <property type="molecule type" value="Genomic_DNA"/>
</dbReference>
<feature type="transmembrane region" description="Helical" evidence="1">
    <location>
        <begin position="295"/>
        <end position="316"/>
    </location>
</feature>
<keyword evidence="3" id="KW-1185">Reference proteome</keyword>
<evidence type="ECO:0000313" key="2">
    <source>
        <dbReference type="EMBL" id="EFX89222.1"/>
    </source>
</evidence>
<feature type="transmembrane region" description="Helical" evidence="1">
    <location>
        <begin position="140"/>
        <end position="159"/>
    </location>
</feature>
<keyword evidence="1" id="KW-0472">Membrane</keyword>
<reference evidence="2 3" key="1">
    <citation type="journal article" date="2011" name="Science">
        <title>The ecoresponsive genome of Daphnia pulex.</title>
        <authorList>
            <person name="Colbourne J.K."/>
            <person name="Pfrender M.E."/>
            <person name="Gilbert D."/>
            <person name="Thomas W.K."/>
            <person name="Tucker A."/>
            <person name="Oakley T.H."/>
            <person name="Tokishita S."/>
            <person name="Aerts A."/>
            <person name="Arnold G.J."/>
            <person name="Basu M.K."/>
            <person name="Bauer D.J."/>
            <person name="Caceres C.E."/>
            <person name="Carmel L."/>
            <person name="Casola C."/>
            <person name="Choi J.H."/>
            <person name="Detter J.C."/>
            <person name="Dong Q."/>
            <person name="Dusheyko S."/>
            <person name="Eads B.D."/>
            <person name="Frohlich T."/>
            <person name="Geiler-Samerotte K.A."/>
            <person name="Gerlach D."/>
            <person name="Hatcher P."/>
            <person name="Jogdeo S."/>
            <person name="Krijgsveld J."/>
            <person name="Kriventseva E.V."/>
            <person name="Kultz D."/>
            <person name="Laforsch C."/>
            <person name="Lindquist E."/>
            <person name="Lopez J."/>
            <person name="Manak J.R."/>
            <person name="Muller J."/>
            <person name="Pangilinan J."/>
            <person name="Patwardhan R.P."/>
            <person name="Pitluck S."/>
            <person name="Pritham E.J."/>
            <person name="Rechtsteiner A."/>
            <person name="Rho M."/>
            <person name="Rogozin I.B."/>
            <person name="Sakarya O."/>
            <person name="Salamov A."/>
            <person name="Schaack S."/>
            <person name="Shapiro H."/>
            <person name="Shiga Y."/>
            <person name="Skalitzky C."/>
            <person name="Smith Z."/>
            <person name="Souvorov A."/>
            <person name="Sung W."/>
            <person name="Tang Z."/>
            <person name="Tsuchiya D."/>
            <person name="Tu H."/>
            <person name="Vos H."/>
            <person name="Wang M."/>
            <person name="Wolf Y.I."/>
            <person name="Yamagata H."/>
            <person name="Yamada T."/>
            <person name="Ye Y."/>
            <person name="Shaw J.R."/>
            <person name="Andrews J."/>
            <person name="Crease T.J."/>
            <person name="Tang H."/>
            <person name="Lucas S.M."/>
            <person name="Robertson H.M."/>
            <person name="Bork P."/>
            <person name="Koonin E.V."/>
            <person name="Zdobnov E.M."/>
            <person name="Grigoriev I.V."/>
            <person name="Lynch M."/>
            <person name="Boore J.L."/>
        </authorList>
    </citation>
    <scope>NUCLEOTIDE SEQUENCE [LARGE SCALE GENOMIC DNA]</scope>
</reference>
<dbReference type="GO" id="GO:0043025">
    <property type="term" value="C:neuronal cell body"/>
    <property type="evidence" value="ECO:0000318"/>
    <property type="project" value="GO_Central"/>
</dbReference>
<evidence type="ECO:0000313" key="3">
    <source>
        <dbReference type="Proteomes" id="UP000000305"/>
    </source>
</evidence>
<feature type="transmembrane region" description="Helical" evidence="1">
    <location>
        <begin position="378"/>
        <end position="396"/>
    </location>
</feature>
<evidence type="ECO:0000256" key="1">
    <source>
        <dbReference type="SAM" id="Phobius"/>
    </source>
</evidence>
<proteinExistence type="predicted"/>
<dbReference type="GO" id="GO:0007635">
    <property type="term" value="P:chemosensory behavior"/>
    <property type="evidence" value="ECO:0000318"/>
    <property type="project" value="GO_Central"/>
</dbReference>
<feature type="transmembrane region" description="Helical" evidence="1">
    <location>
        <begin position="204"/>
        <end position="224"/>
    </location>
</feature>
<dbReference type="GO" id="GO:0030425">
    <property type="term" value="C:dendrite"/>
    <property type="evidence" value="ECO:0000318"/>
    <property type="project" value="GO_Central"/>
</dbReference>
<dbReference type="AlphaFoldDB" id="E9FSL0"/>
<dbReference type="OrthoDB" id="10624610at2759"/>
<dbReference type="KEGG" id="dpx:DAPPUDRAFT_346900"/>
<sequence>MVLLFKTRFLQSTRPFSFYLKTIGVFLHLTNKPVQRFSCLIFSCFSFALTFQAGLYVFVERSVLDIRYAFSGESGRGINFTKQFSRIDAFATGLATTNPFVCGSATSLLLVVTSRETVRLFCFSMGTMDRLSKRPDLKSLWRYSIAAVTWIAITVTCINFKTNKQVIVQCGGSIYLMLLNPDWVSQNLLMCFQSLIILTQSLNYTLSATWIYTLCARTIVIYYLRIADELQRLARKDCDYCLNNEMVRILNMFKHLSQATRFLHNRLELILLINCYYLVANLIYLMYYATCFTSWKTFIIDWFSLVEGICRLFLICHSADSIRSSRIQSISILRQLRDDSVFTTASADRTKLTLFIIELYNCEKDVTLLGMMQLSKRIILKAVETALTFYIIIYQFQIGWSQLPAE</sequence>
<feature type="transmembrane region" description="Helical" evidence="1">
    <location>
        <begin position="269"/>
        <end position="289"/>
    </location>
</feature>
<protein>
    <recommendedName>
        <fullName evidence="4">Gustatory receptor</fullName>
    </recommendedName>
</protein>
<dbReference type="GO" id="GO:0008049">
    <property type="term" value="P:male courtship behavior"/>
    <property type="evidence" value="ECO:0000318"/>
    <property type="project" value="GO_Central"/>
</dbReference>
<dbReference type="Proteomes" id="UP000000305">
    <property type="component" value="Unassembled WGS sequence"/>
</dbReference>
<dbReference type="HOGENOM" id="CLU_678369_0_0_1"/>
<dbReference type="GO" id="GO:0030424">
    <property type="term" value="C:axon"/>
    <property type="evidence" value="ECO:0000318"/>
    <property type="project" value="GO_Central"/>
</dbReference>
<keyword evidence="1" id="KW-1133">Transmembrane helix</keyword>